<feature type="domain" description="Type I restriction modification DNA specificity" evidence="4">
    <location>
        <begin position="181"/>
        <end position="343"/>
    </location>
</feature>
<feature type="domain" description="Type I restriction modification DNA specificity" evidence="4">
    <location>
        <begin position="27"/>
        <end position="160"/>
    </location>
</feature>
<dbReference type="EMBL" id="JAEINI020000004">
    <property type="protein sequence ID" value="MCB5226647.1"/>
    <property type="molecule type" value="Genomic_DNA"/>
</dbReference>
<sequence>MNNSFPEHWDVLPFTEAIRDATSEYSKIQKSEYNETGLFPIVDQGQQKYGGFTDDSSMVSLDSYPAIVFGDHTRIFKFINEPFCLGADGAKVLEPKVKLDKKFLFYYLSSLRIESAGYSRHYKFLKENLVPLPPLAEQKRIAEILDKADAIRRQRQQAIQLADDFLRAVFLKMFGDPVTNPKKWEVKSLSTLCSKITDGTHHSPPIVDVGVPYITAKHLKTTGLEFYKDPWFISEESHKAIFSRCAPEKYDVLYIKDGATTGLAAINEYDFEFSMLSSLALLKPNKELMLPEFLCMFLNHPRSKLVITANMAGAAITRLTLAKIKDIQIPLPEVTKQKVFSEIYWKVKEFLSKTRESEQHTAEEFNALSQKAFSGQL</sequence>
<dbReference type="EC" id="3.1.21.-" evidence="5"/>
<dbReference type="Proteomes" id="UP000633814">
    <property type="component" value="Unassembled WGS sequence"/>
</dbReference>
<dbReference type="InterPro" id="IPR000055">
    <property type="entry name" value="Restrct_endonuc_typeI_TRD"/>
</dbReference>
<evidence type="ECO:0000256" key="3">
    <source>
        <dbReference type="ARBA" id="ARBA00023125"/>
    </source>
</evidence>
<evidence type="ECO:0000259" key="4">
    <source>
        <dbReference type="Pfam" id="PF01420"/>
    </source>
</evidence>
<dbReference type="RefSeq" id="WP_226750744.1">
    <property type="nucleotide sequence ID" value="NZ_JAEINI020000004.1"/>
</dbReference>
<evidence type="ECO:0000313" key="5">
    <source>
        <dbReference type="EMBL" id="MCB5226647.1"/>
    </source>
</evidence>
<keyword evidence="5" id="KW-0540">Nuclease</keyword>
<comment type="caution">
    <text evidence="5">The sequence shown here is derived from an EMBL/GenBank/DDBJ whole genome shotgun (WGS) entry which is preliminary data.</text>
</comment>
<gene>
    <name evidence="5" type="ORF">JAO78_007430</name>
</gene>
<dbReference type="Gene3D" id="3.90.220.20">
    <property type="entry name" value="DNA methylase specificity domains"/>
    <property type="match status" value="2"/>
</dbReference>
<protein>
    <submittedName>
        <fullName evidence="5">Restriction endonuclease subunit S</fullName>
        <ecNumber evidence="5">3.1.21.-</ecNumber>
    </submittedName>
</protein>
<dbReference type="InterPro" id="IPR044946">
    <property type="entry name" value="Restrct_endonuc_typeI_TRD_sf"/>
</dbReference>
<dbReference type="Pfam" id="PF01420">
    <property type="entry name" value="Methylase_S"/>
    <property type="match status" value="2"/>
</dbReference>
<dbReference type="PANTHER" id="PTHR30408:SF12">
    <property type="entry name" value="TYPE I RESTRICTION ENZYME MJAVIII SPECIFICITY SUBUNIT"/>
    <property type="match status" value="1"/>
</dbReference>
<name>A0ABS8C2T9_9ALTE</name>
<evidence type="ECO:0000313" key="6">
    <source>
        <dbReference type="Proteomes" id="UP000633814"/>
    </source>
</evidence>
<proteinExistence type="inferred from homology"/>
<keyword evidence="3" id="KW-0238">DNA-binding</keyword>
<dbReference type="GO" id="GO:0004519">
    <property type="term" value="F:endonuclease activity"/>
    <property type="evidence" value="ECO:0007669"/>
    <property type="project" value="UniProtKB-KW"/>
</dbReference>
<keyword evidence="2" id="KW-0680">Restriction system</keyword>
<comment type="similarity">
    <text evidence="1">Belongs to the type-I restriction system S methylase family.</text>
</comment>
<dbReference type="InterPro" id="IPR052021">
    <property type="entry name" value="Type-I_RS_S_subunit"/>
</dbReference>
<evidence type="ECO:0000256" key="2">
    <source>
        <dbReference type="ARBA" id="ARBA00022747"/>
    </source>
</evidence>
<keyword evidence="5" id="KW-0378">Hydrolase</keyword>
<organism evidence="5 6">
    <name type="scientific">Alishewanella maricola</name>
    <dbReference type="NCBI Taxonomy" id="2795740"/>
    <lineage>
        <taxon>Bacteria</taxon>
        <taxon>Pseudomonadati</taxon>
        <taxon>Pseudomonadota</taxon>
        <taxon>Gammaproteobacteria</taxon>
        <taxon>Alteromonadales</taxon>
        <taxon>Alteromonadaceae</taxon>
        <taxon>Alishewanella</taxon>
    </lineage>
</organism>
<reference evidence="5 6" key="1">
    <citation type="submission" date="2021-10" db="EMBL/GenBank/DDBJ databases">
        <title>Alishewanella koreense sp. nov. isolated from seawater of southwestern coast in South Korea and the proposal for the reclassification of Rheinheimera perlucida and Rheinheimera tuosuensis as Arsukibacterium perlucida and Arsukibacterium tuosuensis.</title>
        <authorList>
            <person name="Kim K.H."/>
            <person name="Ruan W."/>
            <person name="Kim K.R."/>
            <person name="Baek J.H."/>
            <person name="Jeon C.O."/>
        </authorList>
    </citation>
    <scope>NUCLEOTIDE SEQUENCE [LARGE SCALE GENOMIC DNA]</scope>
    <source>
        <strain evidence="5 6">16-MA</strain>
    </source>
</reference>
<dbReference type="GO" id="GO:0016787">
    <property type="term" value="F:hydrolase activity"/>
    <property type="evidence" value="ECO:0007669"/>
    <property type="project" value="UniProtKB-KW"/>
</dbReference>
<accession>A0ABS8C2T9</accession>
<evidence type="ECO:0000256" key="1">
    <source>
        <dbReference type="ARBA" id="ARBA00010923"/>
    </source>
</evidence>
<dbReference type="SUPFAM" id="SSF116734">
    <property type="entry name" value="DNA methylase specificity domain"/>
    <property type="match status" value="2"/>
</dbReference>
<dbReference type="PANTHER" id="PTHR30408">
    <property type="entry name" value="TYPE-1 RESTRICTION ENZYME ECOKI SPECIFICITY PROTEIN"/>
    <property type="match status" value="1"/>
</dbReference>
<keyword evidence="6" id="KW-1185">Reference proteome</keyword>
<keyword evidence="5" id="KW-0255">Endonuclease</keyword>